<dbReference type="InterPro" id="IPR050706">
    <property type="entry name" value="Cyclic-di-GMP_PDE-like"/>
</dbReference>
<dbReference type="CDD" id="cd01948">
    <property type="entry name" value="EAL"/>
    <property type="match status" value="1"/>
</dbReference>
<evidence type="ECO:0000313" key="7">
    <source>
        <dbReference type="Proteomes" id="UP001242995"/>
    </source>
</evidence>
<dbReference type="Proteomes" id="UP001242995">
    <property type="component" value="Unassembled WGS sequence"/>
</dbReference>
<keyword evidence="6" id="KW-1185">Reference proteome</keyword>
<gene>
    <name evidence="4" type="ORF">J2S90_002930</name>
    <name evidence="5" type="ORF">J2S93_003008</name>
</gene>
<organism evidence="4 7">
    <name type="scientific">Arthrobacter bambusae</name>
    <dbReference type="NCBI Taxonomy" id="1338426"/>
    <lineage>
        <taxon>Bacteria</taxon>
        <taxon>Bacillati</taxon>
        <taxon>Actinomycetota</taxon>
        <taxon>Actinomycetes</taxon>
        <taxon>Micrococcales</taxon>
        <taxon>Micrococcaceae</taxon>
        <taxon>Arthrobacter</taxon>
    </lineage>
</organism>
<dbReference type="Gene3D" id="3.30.450.20">
    <property type="entry name" value="PAS domain"/>
    <property type="match status" value="1"/>
</dbReference>
<dbReference type="EMBL" id="JAUSTF010000006">
    <property type="protein sequence ID" value="MDQ0181570.1"/>
    <property type="molecule type" value="Genomic_DNA"/>
</dbReference>
<dbReference type="AlphaFoldDB" id="A0AAW8DH08"/>
<feature type="domain" description="PAS" evidence="2">
    <location>
        <begin position="73"/>
        <end position="143"/>
    </location>
</feature>
<feature type="domain" description="EAL" evidence="3">
    <location>
        <begin position="197"/>
        <end position="441"/>
    </location>
</feature>
<reference evidence="4 6" key="1">
    <citation type="submission" date="2023-07" db="EMBL/GenBank/DDBJ databases">
        <title>Sorghum-associated microbial communities from plants grown in Nebraska, USA.</title>
        <authorList>
            <person name="Schachtman D."/>
        </authorList>
    </citation>
    <scope>NUCLEOTIDE SEQUENCE</scope>
    <source>
        <strain evidence="4">DS1006</strain>
        <strain evidence="5 6">DS1016</strain>
    </source>
</reference>
<protein>
    <submittedName>
        <fullName evidence="4">PAS domain S-box-containing protein</fullName>
    </submittedName>
</protein>
<keyword evidence="1" id="KW-1133">Transmembrane helix</keyword>
<dbReference type="SMART" id="SM00091">
    <property type="entry name" value="PAS"/>
    <property type="match status" value="1"/>
</dbReference>
<evidence type="ECO:0000259" key="3">
    <source>
        <dbReference type="PROSITE" id="PS50883"/>
    </source>
</evidence>
<keyword evidence="1" id="KW-0472">Membrane</keyword>
<dbReference type="SUPFAM" id="SSF141868">
    <property type="entry name" value="EAL domain-like"/>
    <property type="match status" value="1"/>
</dbReference>
<dbReference type="Proteomes" id="UP001230951">
    <property type="component" value="Unassembled WGS sequence"/>
</dbReference>
<sequence length="456" mass="48248">MPRWWLLVIIVLEAAVALTAGLPLMLGEEPWDNFGWPVWIPDVIALLVVPVVVFASFSLVRQQFRERAEASRTTRLMDTVLTTSKEWLWAIGPDGRFTFSSPAGAELTGYEPAEILGRHFSLIIDPDELAEALQALASTQDADAGWSGLHAVCRHKDGSKVPVEVSGRSLRDAAGRPAGFEGTSRALDPGTADTLAAGEIRSRIEATLAGRSLMTAFQPIRSLESDSITGAEALTRFPGSPSISPEGLFAEATAVGLDVELEILALETALAAAKGLPPTLSVSVNLSPRACLDARLPDILADSGISTGRIVLEVTERHHVVDYGPLAAALAPLRGRGLRIAVDDAGAGFASMRHVLLLKPDVIKLDREIIAGIDTDPGQRALGAAMVGFAKEIGAALVAEGIETEAELSAVVELGMTAGQGYLLGRPSVRPEDWAHWGEALQHPGKPKTSTNPGSN</sequence>
<evidence type="ECO:0000313" key="6">
    <source>
        <dbReference type="Proteomes" id="UP001230951"/>
    </source>
</evidence>
<evidence type="ECO:0000256" key="1">
    <source>
        <dbReference type="SAM" id="Phobius"/>
    </source>
</evidence>
<proteinExistence type="predicted"/>
<dbReference type="PANTHER" id="PTHR33121">
    <property type="entry name" value="CYCLIC DI-GMP PHOSPHODIESTERASE PDEF"/>
    <property type="match status" value="1"/>
</dbReference>
<dbReference type="EMBL" id="JAUSRG010000008">
    <property type="protein sequence ID" value="MDP9905959.1"/>
    <property type="molecule type" value="Genomic_DNA"/>
</dbReference>
<dbReference type="Pfam" id="PF00563">
    <property type="entry name" value="EAL"/>
    <property type="match status" value="1"/>
</dbReference>
<feature type="transmembrane region" description="Helical" evidence="1">
    <location>
        <begin position="43"/>
        <end position="60"/>
    </location>
</feature>
<dbReference type="InterPro" id="IPR035919">
    <property type="entry name" value="EAL_sf"/>
</dbReference>
<evidence type="ECO:0000313" key="5">
    <source>
        <dbReference type="EMBL" id="MDQ0181570.1"/>
    </source>
</evidence>
<name>A0AAW8DH08_9MICC</name>
<dbReference type="RefSeq" id="WP_306962239.1">
    <property type="nucleotide sequence ID" value="NZ_JAUSRG010000008.1"/>
</dbReference>
<accession>A0AAW8DH08</accession>
<dbReference type="PROSITE" id="PS50883">
    <property type="entry name" value="EAL"/>
    <property type="match status" value="1"/>
</dbReference>
<keyword evidence="1" id="KW-0812">Transmembrane</keyword>
<dbReference type="CDD" id="cd00130">
    <property type="entry name" value="PAS"/>
    <property type="match status" value="1"/>
</dbReference>
<dbReference type="PANTHER" id="PTHR33121:SF76">
    <property type="entry name" value="SIGNALING PROTEIN"/>
    <property type="match status" value="1"/>
</dbReference>
<dbReference type="InterPro" id="IPR001633">
    <property type="entry name" value="EAL_dom"/>
</dbReference>
<evidence type="ECO:0000313" key="4">
    <source>
        <dbReference type="EMBL" id="MDP9905959.1"/>
    </source>
</evidence>
<dbReference type="InterPro" id="IPR035965">
    <property type="entry name" value="PAS-like_dom_sf"/>
</dbReference>
<dbReference type="SMART" id="SM00052">
    <property type="entry name" value="EAL"/>
    <property type="match status" value="1"/>
</dbReference>
<dbReference type="Pfam" id="PF08447">
    <property type="entry name" value="PAS_3"/>
    <property type="match status" value="1"/>
</dbReference>
<dbReference type="InterPro" id="IPR000014">
    <property type="entry name" value="PAS"/>
</dbReference>
<dbReference type="SUPFAM" id="SSF55785">
    <property type="entry name" value="PYP-like sensor domain (PAS domain)"/>
    <property type="match status" value="1"/>
</dbReference>
<evidence type="ECO:0000259" key="2">
    <source>
        <dbReference type="PROSITE" id="PS50112"/>
    </source>
</evidence>
<dbReference type="Gene3D" id="3.20.20.450">
    <property type="entry name" value="EAL domain"/>
    <property type="match status" value="1"/>
</dbReference>
<dbReference type="GO" id="GO:0071111">
    <property type="term" value="F:cyclic-guanylate-specific phosphodiesterase activity"/>
    <property type="evidence" value="ECO:0007669"/>
    <property type="project" value="InterPro"/>
</dbReference>
<dbReference type="NCBIfam" id="TIGR00229">
    <property type="entry name" value="sensory_box"/>
    <property type="match status" value="1"/>
</dbReference>
<comment type="caution">
    <text evidence="4">The sequence shown here is derived from an EMBL/GenBank/DDBJ whole genome shotgun (WGS) entry which is preliminary data.</text>
</comment>
<dbReference type="PROSITE" id="PS50112">
    <property type="entry name" value="PAS"/>
    <property type="match status" value="1"/>
</dbReference>
<dbReference type="InterPro" id="IPR013655">
    <property type="entry name" value="PAS_fold_3"/>
</dbReference>